<gene>
    <name evidence="1" type="ORF">H0185_15915</name>
</gene>
<comment type="caution">
    <text evidence="1">The sequence shown here is derived from an EMBL/GenBank/DDBJ whole genome shotgun (WGS) entry which is preliminary data.</text>
</comment>
<protein>
    <recommendedName>
        <fullName evidence="3">YbyB</fullName>
    </recommendedName>
</protein>
<evidence type="ECO:0000313" key="1">
    <source>
        <dbReference type="EMBL" id="MBY0098285.1"/>
    </source>
</evidence>
<dbReference type="Proteomes" id="UP000769780">
    <property type="component" value="Unassembled WGS sequence"/>
</dbReference>
<reference evidence="1 2" key="1">
    <citation type="submission" date="2020-07" db="EMBL/GenBank/DDBJ databases">
        <title>Fungal Genomes of the International Space Station.</title>
        <authorList>
            <person name="Seuylemezian A."/>
            <person name="Singh N.K."/>
            <person name="Wood J."/>
            <person name="Venkateswaran K."/>
        </authorList>
    </citation>
    <scope>NUCLEOTIDE SEQUENCE [LARGE SCALE GENOMIC DNA]</scope>
    <source>
        <strain evidence="1 2">PL-B2</strain>
    </source>
</reference>
<proteinExistence type="predicted"/>
<sequence>MQTTPLKSFLLIGAGAAAVWMATNPKENGARVKNMVTGIKEKFTSTKEQEVLPIQQSAHPDPYEFDNNEMVSEGSVYGVNYYNESFQ</sequence>
<dbReference type="EMBL" id="JACWFH010000021">
    <property type="protein sequence ID" value="MBY0098285.1"/>
    <property type="molecule type" value="Genomic_DNA"/>
</dbReference>
<evidence type="ECO:0008006" key="3">
    <source>
        <dbReference type="Google" id="ProtNLM"/>
    </source>
</evidence>
<name>A0ABS7K869_9BACI</name>
<keyword evidence="2" id="KW-1185">Reference proteome</keyword>
<organism evidence="1 2">
    <name type="scientific">Mesobacillus maritimus</name>
    <dbReference type="NCBI Taxonomy" id="1643336"/>
    <lineage>
        <taxon>Bacteria</taxon>
        <taxon>Bacillati</taxon>
        <taxon>Bacillota</taxon>
        <taxon>Bacilli</taxon>
        <taxon>Bacillales</taxon>
        <taxon>Bacillaceae</taxon>
        <taxon>Mesobacillus</taxon>
    </lineage>
</organism>
<evidence type="ECO:0000313" key="2">
    <source>
        <dbReference type="Proteomes" id="UP000769780"/>
    </source>
</evidence>
<dbReference type="RefSeq" id="WP_221874503.1">
    <property type="nucleotide sequence ID" value="NZ_JACWFH010000021.1"/>
</dbReference>
<accession>A0ABS7K869</accession>